<evidence type="ECO:0000256" key="7">
    <source>
        <dbReference type="RuleBase" id="RU363032"/>
    </source>
</evidence>
<comment type="similarity">
    <text evidence="7">Belongs to the binding-protein-dependent transport system permease family.</text>
</comment>
<gene>
    <name evidence="9" type="ORF">ACFQQL_09425</name>
</gene>
<evidence type="ECO:0000256" key="1">
    <source>
        <dbReference type="ARBA" id="ARBA00004651"/>
    </source>
</evidence>
<accession>A0ABW2Q740</accession>
<feature type="transmembrane region" description="Helical" evidence="7">
    <location>
        <begin position="101"/>
        <end position="125"/>
    </location>
</feature>
<dbReference type="Gene3D" id="1.10.3720.10">
    <property type="entry name" value="MetI-like"/>
    <property type="match status" value="1"/>
</dbReference>
<dbReference type="PROSITE" id="PS50928">
    <property type="entry name" value="ABC_TM1"/>
    <property type="match status" value="1"/>
</dbReference>
<evidence type="ECO:0000313" key="10">
    <source>
        <dbReference type="Proteomes" id="UP001596455"/>
    </source>
</evidence>
<protein>
    <submittedName>
        <fullName evidence="9">Amino acid ABC transporter permease</fullName>
    </submittedName>
</protein>
<evidence type="ECO:0000259" key="8">
    <source>
        <dbReference type="PROSITE" id="PS50928"/>
    </source>
</evidence>
<keyword evidence="5 7" id="KW-1133">Transmembrane helix</keyword>
<dbReference type="RefSeq" id="WP_382393550.1">
    <property type="nucleotide sequence ID" value="NZ_JBHTCQ010000001.1"/>
</dbReference>
<evidence type="ECO:0000256" key="6">
    <source>
        <dbReference type="ARBA" id="ARBA00023136"/>
    </source>
</evidence>
<comment type="subcellular location">
    <subcellularLocation>
        <location evidence="1 7">Cell membrane</location>
        <topology evidence="1 7">Multi-pass membrane protein</topology>
    </subcellularLocation>
</comment>
<dbReference type="SUPFAM" id="SSF161098">
    <property type="entry name" value="MetI-like"/>
    <property type="match status" value="1"/>
</dbReference>
<dbReference type="InterPro" id="IPR010065">
    <property type="entry name" value="AA_ABC_transptr_permease_3TM"/>
</dbReference>
<reference evidence="10" key="1">
    <citation type="journal article" date="2019" name="Int. J. Syst. Evol. Microbiol.">
        <title>The Global Catalogue of Microorganisms (GCM) 10K type strain sequencing project: providing services to taxonomists for standard genome sequencing and annotation.</title>
        <authorList>
            <consortium name="The Broad Institute Genomics Platform"/>
            <consortium name="The Broad Institute Genome Sequencing Center for Infectious Disease"/>
            <person name="Wu L."/>
            <person name="Ma J."/>
        </authorList>
    </citation>
    <scope>NUCLEOTIDE SEQUENCE [LARGE SCALE GENOMIC DNA]</scope>
    <source>
        <strain evidence="10">JCM 1490</strain>
    </source>
</reference>
<dbReference type="Proteomes" id="UP001596455">
    <property type="component" value="Unassembled WGS sequence"/>
</dbReference>
<evidence type="ECO:0000256" key="4">
    <source>
        <dbReference type="ARBA" id="ARBA00022692"/>
    </source>
</evidence>
<keyword evidence="3" id="KW-1003">Cell membrane</keyword>
<evidence type="ECO:0000256" key="2">
    <source>
        <dbReference type="ARBA" id="ARBA00022448"/>
    </source>
</evidence>
<dbReference type="InterPro" id="IPR043429">
    <property type="entry name" value="ArtM/GltK/GlnP/TcyL/YhdX-like"/>
</dbReference>
<sequence>MSSVLFDAPGPRARRRIRLVNLVGALVVLGVLAWVVAGLARQGQFTPQRWQPFLETSIWLDYLALGLWNTVRAAAISVVTSLVFGLVFGLGRLTHLAPVRWLCGVVVEFFRSIPVLVMMIFFYGFLAGLDIVEPAQAPFVAVVLGLTLYNGSVIAELVRSGVHNLPKGQREAGLAIGLTPARSRRIVELPQALIAMMPSLVSQLVVILKDTALGQIISYSELLRSTQIASTAFSNVIPAFIVAALIYIVINFGLTSFAGRLARRLDRRTAGTTRPAAVGTAAAGLGGSAGPEAARP</sequence>
<keyword evidence="10" id="KW-1185">Reference proteome</keyword>
<feature type="transmembrane region" description="Helical" evidence="7">
    <location>
        <begin position="62"/>
        <end position="89"/>
    </location>
</feature>
<name>A0ABW2Q740_9MICO</name>
<dbReference type="InterPro" id="IPR000515">
    <property type="entry name" value="MetI-like"/>
</dbReference>
<keyword evidence="4 7" id="KW-0812">Transmembrane</keyword>
<keyword evidence="2 7" id="KW-0813">Transport</keyword>
<dbReference type="InterPro" id="IPR035906">
    <property type="entry name" value="MetI-like_sf"/>
</dbReference>
<evidence type="ECO:0000256" key="5">
    <source>
        <dbReference type="ARBA" id="ARBA00022989"/>
    </source>
</evidence>
<dbReference type="NCBIfam" id="TIGR01726">
    <property type="entry name" value="HEQRo_perm_3TM"/>
    <property type="match status" value="1"/>
</dbReference>
<dbReference type="EMBL" id="JBHTCQ010000001">
    <property type="protein sequence ID" value="MFC7405326.1"/>
    <property type="molecule type" value="Genomic_DNA"/>
</dbReference>
<evidence type="ECO:0000256" key="3">
    <source>
        <dbReference type="ARBA" id="ARBA00022475"/>
    </source>
</evidence>
<proteinExistence type="inferred from homology"/>
<feature type="transmembrane region" description="Helical" evidence="7">
    <location>
        <begin position="20"/>
        <end position="42"/>
    </location>
</feature>
<dbReference type="PANTHER" id="PTHR30614:SF21">
    <property type="entry name" value="AMINO ACID ABC TRANSPORTER PERMEASE"/>
    <property type="match status" value="1"/>
</dbReference>
<feature type="transmembrane region" description="Helical" evidence="7">
    <location>
        <begin position="137"/>
        <end position="158"/>
    </location>
</feature>
<feature type="domain" description="ABC transmembrane type-1" evidence="8">
    <location>
        <begin position="67"/>
        <end position="258"/>
    </location>
</feature>
<comment type="caution">
    <text evidence="9">The sequence shown here is derived from an EMBL/GenBank/DDBJ whole genome shotgun (WGS) entry which is preliminary data.</text>
</comment>
<evidence type="ECO:0000313" key="9">
    <source>
        <dbReference type="EMBL" id="MFC7405326.1"/>
    </source>
</evidence>
<feature type="transmembrane region" description="Helical" evidence="7">
    <location>
        <begin position="192"/>
        <end position="217"/>
    </location>
</feature>
<dbReference type="PANTHER" id="PTHR30614">
    <property type="entry name" value="MEMBRANE COMPONENT OF AMINO ACID ABC TRANSPORTER"/>
    <property type="match status" value="1"/>
</dbReference>
<dbReference type="Pfam" id="PF00528">
    <property type="entry name" value="BPD_transp_1"/>
    <property type="match status" value="1"/>
</dbReference>
<dbReference type="CDD" id="cd06261">
    <property type="entry name" value="TM_PBP2"/>
    <property type="match status" value="1"/>
</dbReference>
<feature type="transmembrane region" description="Helical" evidence="7">
    <location>
        <begin position="237"/>
        <end position="258"/>
    </location>
</feature>
<keyword evidence="6 7" id="KW-0472">Membrane</keyword>
<organism evidence="9 10">
    <name type="scientific">Georgenia alba</name>
    <dbReference type="NCBI Taxonomy" id="2233858"/>
    <lineage>
        <taxon>Bacteria</taxon>
        <taxon>Bacillati</taxon>
        <taxon>Actinomycetota</taxon>
        <taxon>Actinomycetes</taxon>
        <taxon>Micrococcales</taxon>
        <taxon>Bogoriellaceae</taxon>
        <taxon>Georgenia</taxon>
    </lineage>
</organism>